<dbReference type="InterPro" id="IPR018356">
    <property type="entry name" value="Tscrpt_reg_HTH_DeoR_CS"/>
</dbReference>
<dbReference type="PROSITE" id="PS51000">
    <property type="entry name" value="HTH_DEOR_2"/>
    <property type="match status" value="1"/>
</dbReference>
<dbReference type="Pfam" id="PF08220">
    <property type="entry name" value="HTH_DeoR"/>
    <property type="match status" value="1"/>
</dbReference>
<evidence type="ECO:0000256" key="3">
    <source>
        <dbReference type="ARBA" id="ARBA00023015"/>
    </source>
</evidence>
<dbReference type="EMBL" id="MRDE01000010">
    <property type="protein sequence ID" value="OMH28170.1"/>
    <property type="molecule type" value="Genomic_DNA"/>
</dbReference>
<dbReference type="Gene3D" id="3.40.50.1360">
    <property type="match status" value="1"/>
</dbReference>
<keyword evidence="8" id="KW-0808">Transferase</keyword>
<comment type="function">
    <text evidence="6">Repressor of the lactose catabolism operon. Galactose-6-phosphate is the inducer.</text>
</comment>
<gene>
    <name evidence="8" type="ORF">BKD30_02225</name>
</gene>
<dbReference type="Pfam" id="PF00455">
    <property type="entry name" value="DeoRC"/>
    <property type="match status" value="1"/>
</dbReference>
<dbReference type="InterPro" id="IPR037171">
    <property type="entry name" value="NagB/RpiA_transferase-like"/>
</dbReference>
<evidence type="ECO:0000259" key="7">
    <source>
        <dbReference type="PROSITE" id="PS51000"/>
    </source>
</evidence>
<dbReference type="InterPro" id="IPR036390">
    <property type="entry name" value="WH_DNA-bd_sf"/>
</dbReference>
<evidence type="ECO:0000256" key="4">
    <source>
        <dbReference type="ARBA" id="ARBA00023125"/>
    </source>
</evidence>
<dbReference type="InterPro" id="IPR036388">
    <property type="entry name" value="WH-like_DNA-bd_sf"/>
</dbReference>
<accession>A0A1R1LKV2</accession>
<keyword evidence="3" id="KW-0805">Transcription regulation</keyword>
<dbReference type="GO" id="GO:0003677">
    <property type="term" value="F:DNA binding"/>
    <property type="evidence" value="ECO:0007669"/>
    <property type="project" value="UniProtKB-KW"/>
</dbReference>
<reference evidence="8 9" key="1">
    <citation type="submission" date="2016-12" db="EMBL/GenBank/DDBJ databases">
        <title>Draft genome of Tersicoccus phoenicis 1P05MA.</title>
        <authorList>
            <person name="Nakajima Y."/>
            <person name="Yoshizawa S."/>
            <person name="Nakamura K."/>
            <person name="Ogura Y."/>
            <person name="Hayashi T."/>
            <person name="Kogure K."/>
        </authorList>
    </citation>
    <scope>NUCLEOTIDE SEQUENCE [LARGE SCALE GENOMIC DNA]</scope>
    <source>
        <strain evidence="8 9">1p05MA</strain>
    </source>
</reference>
<dbReference type="PANTHER" id="PTHR30363">
    <property type="entry name" value="HTH-TYPE TRANSCRIPTIONAL REGULATOR SRLR-RELATED"/>
    <property type="match status" value="1"/>
</dbReference>
<evidence type="ECO:0000256" key="1">
    <source>
        <dbReference type="ARBA" id="ARBA00021390"/>
    </source>
</evidence>
<keyword evidence="5" id="KW-0804">Transcription</keyword>
<dbReference type="InterPro" id="IPR014036">
    <property type="entry name" value="DeoR-like_C"/>
</dbReference>
<dbReference type="PROSITE" id="PS00894">
    <property type="entry name" value="HTH_DEOR_1"/>
    <property type="match status" value="1"/>
</dbReference>
<dbReference type="OrthoDB" id="7688673at2"/>
<dbReference type="RefSeq" id="WP_076701413.1">
    <property type="nucleotide sequence ID" value="NZ_MRDE01000010.1"/>
</dbReference>
<keyword evidence="2" id="KW-0678">Repressor</keyword>
<dbReference type="SUPFAM" id="SSF100950">
    <property type="entry name" value="NagB/RpiA/CoA transferase-like"/>
    <property type="match status" value="1"/>
</dbReference>
<evidence type="ECO:0000256" key="6">
    <source>
        <dbReference type="ARBA" id="ARBA00024937"/>
    </source>
</evidence>
<dbReference type="InterPro" id="IPR001034">
    <property type="entry name" value="DeoR_HTH"/>
</dbReference>
<dbReference type="GO" id="GO:0003700">
    <property type="term" value="F:DNA-binding transcription factor activity"/>
    <property type="evidence" value="ECO:0007669"/>
    <property type="project" value="InterPro"/>
</dbReference>
<feature type="domain" description="HTH deoR-type" evidence="7">
    <location>
        <begin position="3"/>
        <end position="58"/>
    </location>
</feature>
<dbReference type="SMART" id="SM01134">
    <property type="entry name" value="DeoRC"/>
    <property type="match status" value="1"/>
</dbReference>
<keyword evidence="9" id="KW-1185">Reference proteome</keyword>
<dbReference type="AlphaFoldDB" id="A0A1R1LKV2"/>
<dbReference type="SMART" id="SM00420">
    <property type="entry name" value="HTH_DEOR"/>
    <property type="match status" value="1"/>
</dbReference>
<dbReference type="Gene3D" id="1.10.10.10">
    <property type="entry name" value="Winged helix-like DNA-binding domain superfamily/Winged helix DNA-binding domain"/>
    <property type="match status" value="1"/>
</dbReference>
<dbReference type="Proteomes" id="UP000187085">
    <property type="component" value="Unassembled WGS sequence"/>
</dbReference>
<protein>
    <recommendedName>
        <fullName evidence="1">Lactose phosphotransferase system repressor</fullName>
    </recommendedName>
</protein>
<sequence>MFAEERQLRIARWIADAGRVSVGELASEFDLTQETIRRDLSLLEADGVLRRVHGGAVAASRVSLAEAPLPERARRNIDAKARIAALALDLVPTSATGSVVLDAGTTTTALATRLGPACADRSSALLLITNSLPVASTLTSAPNVELEVLGGRVRPTTGAAVGPVAVERMNRLRPDIAFVGTNGVDAAFGLSTPDAHEASIKSAFVRNAHRVVVLADATKLGVTALVQFAELGAVDTLITDAQPTGTLREALHEAEVEVLVA</sequence>
<dbReference type="PANTHER" id="PTHR30363:SF4">
    <property type="entry name" value="GLYCEROL-3-PHOSPHATE REGULON REPRESSOR"/>
    <property type="match status" value="1"/>
</dbReference>
<dbReference type="InterPro" id="IPR050313">
    <property type="entry name" value="Carb_Metab_HTH_regulators"/>
</dbReference>
<proteinExistence type="predicted"/>
<evidence type="ECO:0000256" key="2">
    <source>
        <dbReference type="ARBA" id="ARBA00022491"/>
    </source>
</evidence>
<dbReference type="STRING" id="554083.BKD30_02225"/>
<evidence type="ECO:0000256" key="5">
    <source>
        <dbReference type="ARBA" id="ARBA00023163"/>
    </source>
</evidence>
<keyword evidence="4" id="KW-0238">DNA-binding</keyword>
<dbReference type="PRINTS" id="PR00037">
    <property type="entry name" value="HTHLACR"/>
</dbReference>
<organism evidence="8 9">
    <name type="scientific">Tersicoccus phoenicis</name>
    <dbReference type="NCBI Taxonomy" id="554083"/>
    <lineage>
        <taxon>Bacteria</taxon>
        <taxon>Bacillati</taxon>
        <taxon>Actinomycetota</taxon>
        <taxon>Actinomycetes</taxon>
        <taxon>Micrococcales</taxon>
        <taxon>Micrococcaceae</taxon>
        <taxon>Tersicoccus</taxon>
    </lineage>
</organism>
<evidence type="ECO:0000313" key="8">
    <source>
        <dbReference type="EMBL" id="OMH28170.1"/>
    </source>
</evidence>
<dbReference type="SUPFAM" id="SSF46785">
    <property type="entry name" value="Winged helix' DNA-binding domain"/>
    <property type="match status" value="1"/>
</dbReference>
<name>A0A1R1LKV2_9MICC</name>
<dbReference type="GO" id="GO:0016740">
    <property type="term" value="F:transferase activity"/>
    <property type="evidence" value="ECO:0007669"/>
    <property type="project" value="UniProtKB-KW"/>
</dbReference>
<evidence type="ECO:0000313" key="9">
    <source>
        <dbReference type="Proteomes" id="UP000187085"/>
    </source>
</evidence>
<comment type="caution">
    <text evidence="8">The sequence shown here is derived from an EMBL/GenBank/DDBJ whole genome shotgun (WGS) entry which is preliminary data.</text>
</comment>